<feature type="transmembrane region" description="Helical" evidence="2">
    <location>
        <begin position="91"/>
        <end position="113"/>
    </location>
</feature>
<protein>
    <submittedName>
        <fullName evidence="4">Aste57867_8765 protein</fullName>
    </submittedName>
</protein>
<accession>A0A485KLB0</accession>
<keyword evidence="2" id="KW-1133">Transmembrane helix</keyword>
<reference evidence="4 5" key="1">
    <citation type="submission" date="2019-03" db="EMBL/GenBank/DDBJ databases">
        <authorList>
            <person name="Gaulin E."/>
            <person name="Dumas B."/>
        </authorList>
    </citation>
    <scope>NUCLEOTIDE SEQUENCE [LARGE SCALE GENOMIC DNA]</scope>
    <source>
        <strain evidence="4">CBS 568.67</strain>
    </source>
</reference>
<feature type="transmembrane region" description="Helical" evidence="2">
    <location>
        <begin position="119"/>
        <end position="138"/>
    </location>
</feature>
<organism evidence="4 5">
    <name type="scientific">Aphanomyces stellatus</name>
    <dbReference type="NCBI Taxonomy" id="120398"/>
    <lineage>
        <taxon>Eukaryota</taxon>
        <taxon>Sar</taxon>
        <taxon>Stramenopiles</taxon>
        <taxon>Oomycota</taxon>
        <taxon>Saprolegniomycetes</taxon>
        <taxon>Saprolegniales</taxon>
        <taxon>Verrucalvaceae</taxon>
        <taxon>Aphanomyces</taxon>
    </lineage>
</organism>
<dbReference type="EMBL" id="VJMH01005114">
    <property type="protein sequence ID" value="KAF0700711.1"/>
    <property type="molecule type" value="Genomic_DNA"/>
</dbReference>
<evidence type="ECO:0000313" key="3">
    <source>
        <dbReference type="EMBL" id="KAF0700711.1"/>
    </source>
</evidence>
<proteinExistence type="predicted"/>
<evidence type="ECO:0000256" key="1">
    <source>
        <dbReference type="SAM" id="MobiDB-lite"/>
    </source>
</evidence>
<evidence type="ECO:0000256" key="2">
    <source>
        <dbReference type="SAM" id="Phobius"/>
    </source>
</evidence>
<keyword evidence="5" id="KW-1185">Reference proteome</keyword>
<gene>
    <name evidence="4" type="primary">Aste57867_8765</name>
    <name evidence="3" type="ORF">As57867_008731</name>
    <name evidence="4" type="ORF">ASTE57867_8765</name>
</gene>
<dbReference type="Proteomes" id="UP000332933">
    <property type="component" value="Unassembled WGS sequence"/>
</dbReference>
<evidence type="ECO:0000313" key="5">
    <source>
        <dbReference type="Proteomes" id="UP000332933"/>
    </source>
</evidence>
<reference evidence="3" key="2">
    <citation type="submission" date="2019-06" db="EMBL/GenBank/DDBJ databases">
        <title>Genomics analysis of Aphanomyces spp. identifies a new class of oomycete effector associated with host adaptation.</title>
        <authorList>
            <person name="Gaulin E."/>
        </authorList>
    </citation>
    <scope>NUCLEOTIDE SEQUENCE</scope>
    <source>
        <strain evidence="3">CBS 578.67</strain>
    </source>
</reference>
<name>A0A485KLB0_9STRA</name>
<dbReference type="AlphaFoldDB" id="A0A485KLB0"/>
<keyword evidence="2" id="KW-0472">Membrane</keyword>
<feature type="compositionally biased region" description="Basic and acidic residues" evidence="1">
    <location>
        <begin position="48"/>
        <end position="71"/>
    </location>
</feature>
<sequence length="158" mass="18438">MSSHTAPSELQIDTSVANYLPSPTSREHCDARRPPVIFPGSPIWTNADSHDIHSRGRSRHHDDDDSGDPRHMTKGRRQHDRDTSLAREYEYLLLFAVVALLWIAAVWFALHLVRFPFHVYWIQSTVILVAPLVPFYWLTRFLFRCVGHFRDDNHHDVE</sequence>
<evidence type="ECO:0000313" key="4">
    <source>
        <dbReference type="EMBL" id="VFT85651.1"/>
    </source>
</evidence>
<dbReference type="EMBL" id="CAADRA010005135">
    <property type="protein sequence ID" value="VFT85651.1"/>
    <property type="molecule type" value="Genomic_DNA"/>
</dbReference>
<keyword evidence="2" id="KW-0812">Transmembrane</keyword>
<feature type="region of interest" description="Disordered" evidence="1">
    <location>
        <begin position="40"/>
        <end position="79"/>
    </location>
</feature>